<dbReference type="FunFam" id="3.30.505.10:FF:000059">
    <property type="entry name" value="hematopoietic SH2 domain-containing protein"/>
    <property type="match status" value="1"/>
</dbReference>
<dbReference type="InterPro" id="IPR000980">
    <property type="entry name" value="SH2"/>
</dbReference>
<dbReference type="PROSITE" id="PS50001">
    <property type="entry name" value="SH2"/>
    <property type="match status" value="1"/>
</dbReference>
<accession>A0A8C9S6K0</accession>
<feature type="compositionally biased region" description="Basic and acidic residues" evidence="3">
    <location>
        <begin position="478"/>
        <end position="491"/>
    </location>
</feature>
<evidence type="ECO:0000256" key="2">
    <source>
        <dbReference type="PROSITE-ProRule" id="PRU00191"/>
    </source>
</evidence>
<evidence type="ECO:0000313" key="5">
    <source>
        <dbReference type="Ensembl" id="ENSSFOP00015033614.1"/>
    </source>
</evidence>
<feature type="compositionally biased region" description="Polar residues" evidence="3">
    <location>
        <begin position="451"/>
        <end position="461"/>
    </location>
</feature>
<evidence type="ECO:0000256" key="3">
    <source>
        <dbReference type="SAM" id="MobiDB-lite"/>
    </source>
</evidence>
<gene>
    <name evidence="5" type="primary">sh2d7</name>
</gene>
<feature type="compositionally biased region" description="Polar residues" evidence="3">
    <location>
        <begin position="394"/>
        <end position="414"/>
    </location>
</feature>
<dbReference type="Proteomes" id="UP000694397">
    <property type="component" value="Chromosome 11"/>
</dbReference>
<evidence type="ECO:0000313" key="6">
    <source>
        <dbReference type="Proteomes" id="UP000694397"/>
    </source>
</evidence>
<feature type="region of interest" description="Disordered" evidence="3">
    <location>
        <begin position="170"/>
        <end position="266"/>
    </location>
</feature>
<dbReference type="RefSeq" id="XP_018618992.1">
    <property type="nucleotide sequence ID" value="XM_018763476.2"/>
</dbReference>
<protein>
    <recommendedName>
        <fullName evidence="4">SH2 domain-containing protein</fullName>
    </recommendedName>
</protein>
<reference evidence="5 6" key="1">
    <citation type="submission" date="2019-04" db="EMBL/GenBank/DDBJ databases">
        <authorList>
            <consortium name="Wellcome Sanger Institute Data Sharing"/>
        </authorList>
    </citation>
    <scope>NUCLEOTIDE SEQUENCE [LARGE SCALE GENOMIC DNA]</scope>
</reference>
<sequence>MEGRVPGETLVMEGPEGIARNMALRWFTETQAPVIIRDGNLPTWFLGLISRKDAEDQLRDKPLGCFLIRLSDKAIGYILSYKGRDRCRHFVINQNKAGQLIVSGDTETHNSLIDLIDYYRTSPIEPFGEYLTSSCYEPPQNELYDVVQVYPKEKPCVSVQAMKTIWDKRSSQAVGQPPVLPPKSGRKLTVSTSLDKSPLPQVNEASGVSQEAVPPVPRRGTSDDKSPPSGQMVYAPVEADRPKEKSQAVLTSKGSLDRSTAEHRNECVEPKVEDLHTVSRNYLQDRETTQAMSRPGPQPGSVYSELSLVDCRSQSLPVLDDCTTEQHSYRQNSTSDTPSTLSPKPMKKATCHTVSLVDQWDHARQPASSGLPSSSSLDKLCSDSLYQLVGTGQWGSPNHSQAGTESTWTPMPTNGQEGRVYAQVPLELMSSDEQADKVYEQIPDKDFFNNPEASSSHNTYETLEELKQKGPAGGKMNEIWRRLFPDNKKKI</sequence>
<dbReference type="Ensembl" id="ENSSFOT00015033991.2">
    <property type="protein sequence ID" value="ENSSFOP00015033614.1"/>
    <property type="gene ID" value="ENSSFOG00015021456.2"/>
</dbReference>
<evidence type="ECO:0000256" key="1">
    <source>
        <dbReference type="ARBA" id="ARBA00022999"/>
    </source>
</evidence>
<feature type="compositionally biased region" description="Polar residues" evidence="3">
    <location>
        <begin position="325"/>
        <end position="342"/>
    </location>
</feature>
<feature type="region of interest" description="Disordered" evidence="3">
    <location>
        <begin position="446"/>
        <end position="491"/>
    </location>
</feature>
<dbReference type="AlphaFoldDB" id="A0A8C9S6K0"/>
<dbReference type="KEGG" id="sfm:108941037"/>
<keyword evidence="6" id="KW-1185">Reference proteome</keyword>
<dbReference type="GeneID" id="108941037"/>
<dbReference type="SUPFAM" id="SSF55550">
    <property type="entry name" value="SH2 domain"/>
    <property type="match status" value="1"/>
</dbReference>
<dbReference type="OrthoDB" id="6108017at2759"/>
<feature type="region of interest" description="Disordered" evidence="3">
    <location>
        <begin position="324"/>
        <end position="348"/>
    </location>
</feature>
<dbReference type="InterPro" id="IPR036860">
    <property type="entry name" value="SH2_dom_sf"/>
</dbReference>
<feature type="domain" description="SH2" evidence="4">
    <location>
        <begin position="44"/>
        <end position="135"/>
    </location>
</feature>
<dbReference type="GO" id="GO:0005737">
    <property type="term" value="C:cytoplasm"/>
    <property type="evidence" value="ECO:0007669"/>
    <property type="project" value="TreeGrafter"/>
</dbReference>
<feature type="compositionally biased region" description="Basic and acidic residues" evidence="3">
    <location>
        <begin position="255"/>
        <end position="266"/>
    </location>
</feature>
<dbReference type="SMART" id="SM00252">
    <property type="entry name" value="SH2"/>
    <property type="match status" value="1"/>
</dbReference>
<dbReference type="PANTHER" id="PTHR14388">
    <property type="entry name" value="T CELL-SPECIFIC ADAPTER PROTEIN TSAD"/>
    <property type="match status" value="1"/>
</dbReference>
<dbReference type="GeneTree" id="ENSGT00940000160977"/>
<dbReference type="PANTHER" id="PTHR14388:SF6">
    <property type="entry name" value="SH2 DOMAIN-CONTAINING PROTEIN 7"/>
    <property type="match status" value="1"/>
</dbReference>
<keyword evidence="1 2" id="KW-0727">SH2 domain</keyword>
<proteinExistence type="predicted"/>
<feature type="region of interest" description="Disordered" evidence="3">
    <location>
        <begin position="393"/>
        <end position="414"/>
    </location>
</feature>
<name>A0A8C9S6K0_SCLFO</name>
<reference evidence="5" key="3">
    <citation type="submission" date="2025-09" db="UniProtKB">
        <authorList>
            <consortium name="Ensembl"/>
        </authorList>
    </citation>
    <scope>IDENTIFICATION</scope>
</reference>
<evidence type="ECO:0000259" key="4">
    <source>
        <dbReference type="PROSITE" id="PS50001"/>
    </source>
</evidence>
<dbReference type="CTD" id="646892"/>
<dbReference type="Pfam" id="PF00017">
    <property type="entry name" value="SH2"/>
    <property type="match status" value="1"/>
</dbReference>
<dbReference type="Gene3D" id="3.30.505.10">
    <property type="entry name" value="SH2 domain"/>
    <property type="match status" value="1"/>
</dbReference>
<reference evidence="5" key="2">
    <citation type="submission" date="2025-08" db="UniProtKB">
        <authorList>
            <consortium name="Ensembl"/>
        </authorList>
    </citation>
    <scope>IDENTIFICATION</scope>
</reference>
<organism evidence="5 6">
    <name type="scientific">Scleropages formosus</name>
    <name type="common">Asian bonytongue</name>
    <name type="synonym">Osteoglossum formosum</name>
    <dbReference type="NCBI Taxonomy" id="113540"/>
    <lineage>
        <taxon>Eukaryota</taxon>
        <taxon>Metazoa</taxon>
        <taxon>Chordata</taxon>
        <taxon>Craniata</taxon>
        <taxon>Vertebrata</taxon>
        <taxon>Euteleostomi</taxon>
        <taxon>Actinopterygii</taxon>
        <taxon>Neopterygii</taxon>
        <taxon>Teleostei</taxon>
        <taxon>Osteoglossocephala</taxon>
        <taxon>Osteoglossomorpha</taxon>
        <taxon>Osteoglossiformes</taxon>
        <taxon>Osteoglossidae</taxon>
        <taxon>Scleropages</taxon>
    </lineage>
</organism>